<sequence>MVVKCPWLHGPKKSSGTVRTVLIESSTVLAPPAFRQYVTIHTVREPRSASSRTHPFISSQLRSSPLSLTPVSSHPQPARVYKRVSLPLQSISPTPVNRPRFSTPPVFTKPAS</sequence>
<feature type="region of interest" description="Disordered" evidence="1">
    <location>
        <begin position="91"/>
        <end position="112"/>
    </location>
</feature>
<comment type="caution">
    <text evidence="2">The sequence shown here is derived from an EMBL/GenBank/DDBJ whole genome shotgun (WGS) entry which is preliminary data.</text>
</comment>
<protein>
    <submittedName>
        <fullName evidence="2">Uncharacterized protein</fullName>
    </submittedName>
</protein>
<evidence type="ECO:0000256" key="1">
    <source>
        <dbReference type="SAM" id="MobiDB-lite"/>
    </source>
</evidence>
<keyword evidence="3" id="KW-1185">Reference proteome</keyword>
<evidence type="ECO:0000313" key="3">
    <source>
        <dbReference type="Proteomes" id="UP000288429"/>
    </source>
</evidence>
<dbReference type="AlphaFoldDB" id="A0A428V2B9"/>
<dbReference type="Proteomes" id="UP000288429">
    <property type="component" value="Unassembled WGS sequence"/>
</dbReference>
<organism evidence="2 3">
    <name type="scientific">Fusarium ambrosium</name>
    <dbReference type="NCBI Taxonomy" id="131363"/>
    <lineage>
        <taxon>Eukaryota</taxon>
        <taxon>Fungi</taxon>
        <taxon>Dikarya</taxon>
        <taxon>Ascomycota</taxon>
        <taxon>Pezizomycotina</taxon>
        <taxon>Sordariomycetes</taxon>
        <taxon>Hypocreomycetidae</taxon>
        <taxon>Hypocreales</taxon>
        <taxon>Nectriaceae</taxon>
        <taxon>Fusarium</taxon>
        <taxon>Fusarium solani species complex</taxon>
    </lineage>
</organism>
<gene>
    <name evidence="2" type="ORF">CDV31_000370</name>
</gene>
<reference evidence="2 3" key="1">
    <citation type="submission" date="2017-06" db="EMBL/GenBank/DDBJ databases">
        <title>Cmopartive genomic analysis of Ambrosia Fusariam Clade fungi.</title>
        <authorList>
            <person name="Stajich J.E."/>
            <person name="Carrillo J."/>
            <person name="Kijimoto T."/>
            <person name="Eskalen A."/>
            <person name="O'Donnell K."/>
            <person name="Kasson M."/>
        </authorList>
    </citation>
    <scope>NUCLEOTIDE SEQUENCE [LARGE SCALE GENOMIC DNA]</scope>
    <source>
        <strain evidence="2 3">NRRL 20438</strain>
    </source>
</reference>
<dbReference type="EMBL" id="NIZV01000003">
    <property type="protein sequence ID" value="RSM20683.1"/>
    <property type="molecule type" value="Genomic_DNA"/>
</dbReference>
<proteinExistence type="predicted"/>
<name>A0A428V2B9_9HYPO</name>
<accession>A0A428V2B9</accession>
<evidence type="ECO:0000313" key="2">
    <source>
        <dbReference type="EMBL" id="RSM20683.1"/>
    </source>
</evidence>